<organism evidence="1 2">
    <name type="scientific">Liparis tanakae</name>
    <name type="common">Tanaka's snailfish</name>
    <dbReference type="NCBI Taxonomy" id="230148"/>
    <lineage>
        <taxon>Eukaryota</taxon>
        <taxon>Metazoa</taxon>
        <taxon>Chordata</taxon>
        <taxon>Craniata</taxon>
        <taxon>Vertebrata</taxon>
        <taxon>Euteleostomi</taxon>
        <taxon>Actinopterygii</taxon>
        <taxon>Neopterygii</taxon>
        <taxon>Teleostei</taxon>
        <taxon>Neoteleostei</taxon>
        <taxon>Acanthomorphata</taxon>
        <taxon>Eupercaria</taxon>
        <taxon>Perciformes</taxon>
        <taxon>Cottioidei</taxon>
        <taxon>Cottales</taxon>
        <taxon>Liparidae</taxon>
        <taxon>Liparis</taxon>
    </lineage>
</organism>
<proteinExistence type="predicted"/>
<sequence>MDVCNSFLMPPLLVPATNYGKSRWLQPKMLPRHSTYLFATMAPFCSSHPVDYLVLAYREECIFLLVYEPSDNPDPGGIPEPCPEPSQAVSSCCCPESFRTLQHVVLRLW</sequence>
<gene>
    <name evidence="1" type="ORF">EYF80_006094</name>
</gene>
<keyword evidence="2" id="KW-1185">Reference proteome</keyword>
<protein>
    <submittedName>
        <fullName evidence="1">Uncharacterized protein</fullName>
    </submittedName>
</protein>
<evidence type="ECO:0000313" key="1">
    <source>
        <dbReference type="EMBL" id="TNN83576.1"/>
    </source>
</evidence>
<dbReference type="EMBL" id="SRLO01000032">
    <property type="protein sequence ID" value="TNN83576.1"/>
    <property type="molecule type" value="Genomic_DNA"/>
</dbReference>
<reference evidence="1 2" key="1">
    <citation type="submission" date="2019-03" db="EMBL/GenBank/DDBJ databases">
        <title>First draft genome of Liparis tanakae, snailfish: a comprehensive survey of snailfish specific genes.</title>
        <authorList>
            <person name="Kim W."/>
            <person name="Song I."/>
            <person name="Jeong J.-H."/>
            <person name="Kim D."/>
            <person name="Kim S."/>
            <person name="Ryu S."/>
            <person name="Song J.Y."/>
            <person name="Lee S.K."/>
        </authorList>
    </citation>
    <scope>NUCLEOTIDE SEQUENCE [LARGE SCALE GENOMIC DNA]</scope>
    <source>
        <tissue evidence="1">Muscle</tissue>
    </source>
</reference>
<name>A0A4Z2J077_9TELE</name>
<accession>A0A4Z2J077</accession>
<dbReference type="AlphaFoldDB" id="A0A4Z2J077"/>
<evidence type="ECO:0000313" key="2">
    <source>
        <dbReference type="Proteomes" id="UP000314294"/>
    </source>
</evidence>
<comment type="caution">
    <text evidence="1">The sequence shown here is derived from an EMBL/GenBank/DDBJ whole genome shotgun (WGS) entry which is preliminary data.</text>
</comment>
<dbReference type="Proteomes" id="UP000314294">
    <property type="component" value="Unassembled WGS sequence"/>
</dbReference>